<dbReference type="InterPro" id="IPR022346">
    <property type="entry name" value="T2SS_GspH"/>
</dbReference>
<dbReference type="NCBIfam" id="TIGR02532">
    <property type="entry name" value="IV_pilin_GFxxxE"/>
    <property type="match status" value="1"/>
</dbReference>
<dbReference type="GO" id="GO:0005886">
    <property type="term" value="C:plasma membrane"/>
    <property type="evidence" value="ECO:0007669"/>
    <property type="project" value="UniProtKB-SubCell"/>
</dbReference>
<dbReference type="STRING" id="1188319.OYT1_02650"/>
<dbReference type="GO" id="GO:0015628">
    <property type="term" value="P:protein secretion by the type II secretion system"/>
    <property type="evidence" value="ECO:0007669"/>
    <property type="project" value="InterPro"/>
</dbReference>
<evidence type="ECO:0000256" key="4">
    <source>
        <dbReference type="ARBA" id="ARBA00022481"/>
    </source>
</evidence>
<dbReference type="GO" id="GO:0015627">
    <property type="term" value="C:type II protein secretion system complex"/>
    <property type="evidence" value="ECO:0007669"/>
    <property type="project" value="InterPro"/>
</dbReference>
<organism evidence="12 13">
    <name type="scientific">Ferriphaselus amnicola</name>
    <dbReference type="NCBI Taxonomy" id="1188319"/>
    <lineage>
        <taxon>Bacteria</taxon>
        <taxon>Pseudomonadati</taxon>
        <taxon>Pseudomonadota</taxon>
        <taxon>Betaproteobacteria</taxon>
        <taxon>Nitrosomonadales</taxon>
        <taxon>Gallionellaceae</taxon>
        <taxon>Ferriphaselus</taxon>
    </lineage>
</organism>
<keyword evidence="4" id="KW-0488">Methylation</keyword>
<evidence type="ECO:0000256" key="9">
    <source>
        <dbReference type="ARBA" id="ARBA00025772"/>
    </source>
</evidence>
<keyword evidence="5" id="KW-0997">Cell inner membrane</keyword>
<dbReference type="OrthoDB" id="9133864at2"/>
<dbReference type="RefSeq" id="WP_062627741.1">
    <property type="nucleotide sequence ID" value="NZ_AP018738.1"/>
</dbReference>
<protein>
    <recommendedName>
        <fullName evidence="2">Type II secretion system protein H</fullName>
    </recommendedName>
    <alternativeName>
        <fullName evidence="10">General secretion pathway protein H</fullName>
    </alternativeName>
</protein>
<dbReference type="PROSITE" id="PS00409">
    <property type="entry name" value="PROKAR_NTER_METHYL"/>
    <property type="match status" value="1"/>
</dbReference>
<dbReference type="InterPro" id="IPR045584">
    <property type="entry name" value="Pilin-like"/>
</dbReference>
<name>A0A2Z6GAV0_9PROT</name>
<keyword evidence="8" id="KW-0472">Membrane</keyword>
<keyword evidence="3" id="KW-1003">Cell membrane</keyword>
<keyword evidence="6" id="KW-0812">Transmembrane</keyword>
<evidence type="ECO:0000259" key="11">
    <source>
        <dbReference type="Pfam" id="PF12019"/>
    </source>
</evidence>
<dbReference type="Pfam" id="PF12019">
    <property type="entry name" value="GspH"/>
    <property type="match status" value="1"/>
</dbReference>
<comment type="subcellular location">
    <subcellularLocation>
        <location evidence="1">Cell inner membrane</location>
        <topology evidence="1">Single-pass membrane protein</topology>
    </subcellularLocation>
</comment>
<evidence type="ECO:0000313" key="12">
    <source>
        <dbReference type="EMBL" id="BBE50701.1"/>
    </source>
</evidence>
<keyword evidence="7" id="KW-1133">Transmembrane helix</keyword>
<evidence type="ECO:0000256" key="8">
    <source>
        <dbReference type="ARBA" id="ARBA00023136"/>
    </source>
</evidence>
<evidence type="ECO:0000256" key="3">
    <source>
        <dbReference type="ARBA" id="ARBA00022475"/>
    </source>
</evidence>
<evidence type="ECO:0000256" key="2">
    <source>
        <dbReference type="ARBA" id="ARBA00021549"/>
    </source>
</evidence>
<gene>
    <name evidence="12" type="ORF">OYT1_ch1141</name>
</gene>
<sequence length="174" mass="19196">MSKLIKSIDCCRGFTLIELLVVLLIMGLLIGLVSAVAQPDEKALLRVEAERLAQLLDLAATESRSSGRILAWTADRSSYRFWRQSEDQRWMVIVDNDLLRARALPHGMAISALYVENHRVSESMRVEFDAEGSALAFRLELSLGAARLTVANSPLGEVRVMPEGGRANAKFAAL</sequence>
<comment type="similarity">
    <text evidence="9">Belongs to the GSP H family.</text>
</comment>
<proteinExistence type="inferred from homology"/>
<evidence type="ECO:0000256" key="7">
    <source>
        <dbReference type="ARBA" id="ARBA00022989"/>
    </source>
</evidence>
<dbReference type="EMBL" id="AP018738">
    <property type="protein sequence ID" value="BBE50701.1"/>
    <property type="molecule type" value="Genomic_DNA"/>
</dbReference>
<dbReference type="SUPFAM" id="SSF54523">
    <property type="entry name" value="Pili subunits"/>
    <property type="match status" value="1"/>
</dbReference>
<keyword evidence="13" id="KW-1185">Reference proteome</keyword>
<dbReference type="Gene3D" id="3.55.40.10">
    <property type="entry name" value="minor pseudopilin epsh domain"/>
    <property type="match status" value="1"/>
</dbReference>
<evidence type="ECO:0000256" key="1">
    <source>
        <dbReference type="ARBA" id="ARBA00004377"/>
    </source>
</evidence>
<dbReference type="AlphaFoldDB" id="A0A2Z6GAV0"/>
<dbReference type="KEGG" id="fam:OYT1_ch1141"/>
<evidence type="ECO:0000256" key="10">
    <source>
        <dbReference type="ARBA" id="ARBA00030775"/>
    </source>
</evidence>
<evidence type="ECO:0000313" key="13">
    <source>
        <dbReference type="Proteomes" id="UP000033070"/>
    </source>
</evidence>
<feature type="domain" description="General secretion pathway GspH" evidence="11">
    <location>
        <begin position="48"/>
        <end position="152"/>
    </location>
</feature>
<reference evidence="12 13" key="1">
    <citation type="submission" date="2018-06" db="EMBL/GenBank/DDBJ databases">
        <title>OYT1 Genome Sequencing.</title>
        <authorList>
            <person name="Kato S."/>
            <person name="Itoh T."/>
            <person name="Ohkuma M."/>
        </authorList>
    </citation>
    <scope>NUCLEOTIDE SEQUENCE [LARGE SCALE GENOMIC DNA]</scope>
    <source>
        <strain evidence="12 13">OYT1</strain>
    </source>
</reference>
<dbReference type="Proteomes" id="UP000033070">
    <property type="component" value="Chromosome"/>
</dbReference>
<accession>A0A2Z6GAV0</accession>
<dbReference type="InterPro" id="IPR012902">
    <property type="entry name" value="N_methyl_site"/>
</dbReference>
<evidence type="ECO:0000256" key="5">
    <source>
        <dbReference type="ARBA" id="ARBA00022519"/>
    </source>
</evidence>
<dbReference type="Pfam" id="PF07963">
    <property type="entry name" value="N_methyl"/>
    <property type="match status" value="1"/>
</dbReference>
<evidence type="ECO:0000256" key="6">
    <source>
        <dbReference type="ARBA" id="ARBA00022692"/>
    </source>
</evidence>